<gene>
    <name evidence="1" type="ORF">LAD12857_06110</name>
</gene>
<dbReference type="EMBL" id="BRPJ01000010">
    <property type="protein sequence ID" value="GLB28688.1"/>
    <property type="molecule type" value="Genomic_DNA"/>
</dbReference>
<sequence length="168" mass="19601">MEYFLMLSDERIGNRLKIQPETVDFETTEACSVYADFKEDTVFVDFLPIRQLFRHAFYVSDDFKELLDLYTDNLSAFPVFITDTNQKGQKVYWRVAIELVDCVVTEPNMNYASLTLHKSGPGCKHIFRIAFEKQEYLIVSLNLAETILRKEPAGIRFLPVKLQEENNE</sequence>
<dbReference type="RefSeq" id="WP_346064604.1">
    <property type="nucleotide sequence ID" value="NZ_BRPJ01000010.1"/>
</dbReference>
<evidence type="ECO:0000313" key="1">
    <source>
        <dbReference type="EMBL" id="GLB28688.1"/>
    </source>
</evidence>
<reference evidence="1 2" key="1">
    <citation type="journal article" date="2024" name="Int. J. Syst. Evol. Microbiol.">
        <title>Lacrimispora brassicae sp. nov. isolated from fermented cabbage, and proposal of Clostridium indicum Gundawar et al. 2019 and Clostridium methoxybenzovorans Mechichi et al. 1999 as heterotypic synonyms of Lacrimispora amygdalina (Parshina et al. 2003) Haas and Blanchard 2020 and Lacrimispora indolis (McClung and McCoy 1957) Haas and Blanchard 2020, respectively.</title>
        <authorList>
            <person name="Kobayashi H."/>
            <person name="Tanizawa Y."/>
            <person name="Sakamoto M."/>
            <person name="Ohkuma M."/>
            <person name="Tohno M."/>
        </authorList>
    </citation>
    <scope>NUCLEOTIDE SEQUENCE [LARGE SCALE GENOMIC DNA]</scope>
    <source>
        <strain evidence="1 2">DSM 12857</strain>
    </source>
</reference>
<evidence type="ECO:0000313" key="2">
    <source>
        <dbReference type="Proteomes" id="UP001419084"/>
    </source>
</evidence>
<comment type="caution">
    <text evidence="1">The sequence shown here is derived from an EMBL/GenBank/DDBJ whole genome shotgun (WGS) entry which is preliminary data.</text>
</comment>
<keyword evidence="2" id="KW-1185">Reference proteome</keyword>
<name>A0ABQ5M165_9FIRM</name>
<protein>
    <submittedName>
        <fullName evidence="1">Uncharacterized protein</fullName>
    </submittedName>
</protein>
<accession>A0ABQ5M165</accession>
<proteinExistence type="predicted"/>
<dbReference type="Proteomes" id="UP001419084">
    <property type="component" value="Unassembled WGS sequence"/>
</dbReference>
<organism evidence="1 2">
    <name type="scientific">Lacrimispora amygdalina</name>
    <dbReference type="NCBI Taxonomy" id="253257"/>
    <lineage>
        <taxon>Bacteria</taxon>
        <taxon>Bacillati</taxon>
        <taxon>Bacillota</taxon>
        <taxon>Clostridia</taxon>
        <taxon>Lachnospirales</taxon>
        <taxon>Lachnospiraceae</taxon>
        <taxon>Lacrimispora</taxon>
    </lineage>
</organism>